<protein>
    <submittedName>
        <fullName evidence="1">Uncharacterized protein</fullName>
    </submittedName>
</protein>
<evidence type="ECO:0000313" key="1">
    <source>
        <dbReference type="EMBL" id="MPN12844.1"/>
    </source>
</evidence>
<accession>A0A645FK95</accession>
<gene>
    <name evidence="1" type="ORF">SDC9_160164</name>
</gene>
<dbReference type="AlphaFoldDB" id="A0A645FK95"/>
<organism evidence="1">
    <name type="scientific">bioreactor metagenome</name>
    <dbReference type="NCBI Taxonomy" id="1076179"/>
    <lineage>
        <taxon>unclassified sequences</taxon>
        <taxon>metagenomes</taxon>
        <taxon>ecological metagenomes</taxon>
    </lineage>
</organism>
<sequence length="70" mass="8249">MKRDFRDFVALFQGFHQKTNLKGIARKAISLQILMHILVDLFSYRSVPCCPISNRKIKHNEIYEKIPDNT</sequence>
<comment type="caution">
    <text evidence="1">The sequence shown here is derived from an EMBL/GenBank/DDBJ whole genome shotgun (WGS) entry which is preliminary data.</text>
</comment>
<name>A0A645FK95_9ZZZZ</name>
<proteinExistence type="predicted"/>
<dbReference type="EMBL" id="VSSQ01059265">
    <property type="protein sequence ID" value="MPN12844.1"/>
    <property type="molecule type" value="Genomic_DNA"/>
</dbReference>
<reference evidence="1" key="1">
    <citation type="submission" date="2019-08" db="EMBL/GenBank/DDBJ databases">
        <authorList>
            <person name="Kucharzyk K."/>
            <person name="Murdoch R.W."/>
            <person name="Higgins S."/>
            <person name="Loffler F."/>
        </authorList>
    </citation>
    <scope>NUCLEOTIDE SEQUENCE</scope>
</reference>